<gene>
    <name evidence="5" type="ORF">ACFP3R_36070</name>
</gene>
<feature type="compositionally biased region" description="Low complexity" evidence="2">
    <location>
        <begin position="690"/>
        <end position="701"/>
    </location>
</feature>
<dbReference type="Gene3D" id="3.40.630.190">
    <property type="entry name" value="LCP protein"/>
    <property type="match status" value="1"/>
</dbReference>
<accession>A0ABW1PGY5</accession>
<evidence type="ECO:0000256" key="2">
    <source>
        <dbReference type="SAM" id="MobiDB-lite"/>
    </source>
</evidence>
<dbReference type="Pfam" id="PF13399">
    <property type="entry name" value="LytR_C"/>
    <property type="match status" value="1"/>
</dbReference>
<feature type="compositionally biased region" description="Basic and acidic residues" evidence="2">
    <location>
        <begin position="342"/>
        <end position="357"/>
    </location>
</feature>
<evidence type="ECO:0000313" key="5">
    <source>
        <dbReference type="EMBL" id="MFC6094710.1"/>
    </source>
</evidence>
<comment type="similarity">
    <text evidence="1">Belongs to the LytR/CpsA/Psr (LCP) family.</text>
</comment>
<evidence type="ECO:0000259" key="4">
    <source>
        <dbReference type="Pfam" id="PF13399"/>
    </source>
</evidence>
<proteinExistence type="inferred from homology"/>
<feature type="compositionally biased region" description="Basic and acidic residues" evidence="2">
    <location>
        <begin position="462"/>
        <end position="481"/>
    </location>
</feature>
<dbReference type="Gene3D" id="3.30.70.2390">
    <property type="match status" value="1"/>
</dbReference>
<feature type="region of interest" description="Disordered" evidence="2">
    <location>
        <begin position="739"/>
        <end position="793"/>
    </location>
</feature>
<dbReference type="NCBIfam" id="TIGR00350">
    <property type="entry name" value="lytR_cpsA_psr"/>
    <property type="match status" value="1"/>
</dbReference>
<protein>
    <submittedName>
        <fullName evidence="5">LCP family protein</fullName>
    </submittedName>
</protein>
<dbReference type="PANTHER" id="PTHR33392:SF6">
    <property type="entry name" value="POLYISOPRENYL-TEICHOIC ACID--PEPTIDOGLYCAN TEICHOIC ACID TRANSFERASE TAGU"/>
    <property type="match status" value="1"/>
</dbReference>
<feature type="region of interest" description="Disordered" evidence="2">
    <location>
        <begin position="1"/>
        <end position="701"/>
    </location>
</feature>
<dbReference type="PANTHER" id="PTHR33392">
    <property type="entry name" value="POLYISOPRENYL-TEICHOIC ACID--PEPTIDOGLYCAN TEICHOIC ACID TRANSFERASE TAGU"/>
    <property type="match status" value="1"/>
</dbReference>
<evidence type="ECO:0000313" key="6">
    <source>
        <dbReference type="Proteomes" id="UP001596220"/>
    </source>
</evidence>
<feature type="compositionally biased region" description="Basic and acidic residues" evidence="2">
    <location>
        <begin position="499"/>
        <end position="513"/>
    </location>
</feature>
<dbReference type="Pfam" id="PF03816">
    <property type="entry name" value="LytR_cpsA_psr"/>
    <property type="match status" value="1"/>
</dbReference>
<organism evidence="5 6">
    <name type="scientific">Saccharothrix lopnurensis</name>
    <dbReference type="NCBI Taxonomy" id="1670621"/>
    <lineage>
        <taxon>Bacteria</taxon>
        <taxon>Bacillati</taxon>
        <taxon>Actinomycetota</taxon>
        <taxon>Actinomycetes</taxon>
        <taxon>Pseudonocardiales</taxon>
        <taxon>Pseudonocardiaceae</taxon>
        <taxon>Saccharothrix</taxon>
    </lineage>
</organism>
<feature type="compositionally biased region" description="Basic and acidic residues" evidence="2">
    <location>
        <begin position="277"/>
        <end position="315"/>
    </location>
</feature>
<feature type="compositionally biased region" description="Gly residues" evidence="2">
    <location>
        <begin position="182"/>
        <end position="232"/>
    </location>
</feature>
<feature type="compositionally biased region" description="Basic and acidic residues" evidence="2">
    <location>
        <begin position="649"/>
        <end position="663"/>
    </location>
</feature>
<comment type="caution">
    <text evidence="5">The sequence shown here is derived from an EMBL/GenBank/DDBJ whole genome shotgun (WGS) entry which is preliminary data.</text>
</comment>
<dbReference type="InterPro" id="IPR050922">
    <property type="entry name" value="LytR/CpsA/Psr_CW_biosynth"/>
</dbReference>
<evidence type="ECO:0000256" key="1">
    <source>
        <dbReference type="ARBA" id="ARBA00006068"/>
    </source>
</evidence>
<feature type="compositionally biased region" description="Basic and acidic residues" evidence="2">
    <location>
        <begin position="550"/>
        <end position="579"/>
    </location>
</feature>
<feature type="compositionally biased region" description="Low complexity" evidence="2">
    <location>
        <begin position="1145"/>
        <end position="1161"/>
    </location>
</feature>
<sequence length="1289" mass="134266">MPDEPRRGGTGPGGDQAPQDDQPTGRRRRSLDDGGLSVSDLLEQHSRTDLPRPVPPRTGPEEPRGPQNGRSAESTGRRAAPERPAPERPGGPDYFAPADTGTHPGPANGAPPVDRRRGAPPPANDFFSPSGEGTGTRTPRPNPEDTGRRRRAEERPGDFAEGPRPANGYPGGPEHRRDAGPGDAGLGNTGPGNAGLGNAAGFGNARPGGVGPGGAGPGNPGPGNAGPGGVGGEASRRFPAPGRNAESTGRRARPEVPGPDGAGRRFADDPATGGPGRRPEGDVDRRPEAGQDRRAEAGFDRRTPDAPRRPVDDGLRQPVPVDPHPRPEHFTGAPAPHPGEGTGRRPVDGPRPGEHTGRRARPPVPGEGVGPRPGPEGTGRRPHPGAPRPDAPHPGEGVPPGAPGRRLADGGGPRPDDLGGPRRAAEGPGPEGTGRRPRPEVPGRPGEDVTGHRLPDGSGPRSRPENLDGPRRPVDGPRRLADGPAPEGPRLDGPPLDGTGRRPRADLPGRPGDDVPGTGRRLPEGSGPRPRPDDLNGARRPVDGPGPEGTGRRPVEGGPRRLADGPDLDGTGRRPRPEVPGRPGPVEGAAAEPGGRRPVDGFGEDATGHRLPDGSGPRPRTDLPGAPRRPVDGPGPEGTGRRPAPGDGPRTRPEDADGPRRLAEGGAPHPAVDAPGRRFAEDPAAALDQGPAVPGPVAAGPTARAQIDLSLTTEMEAISDDVKKRREVDHTLARFSAVHDELAQQERQRKERRQKLMPWKADHDEDATEYASPVEGPDDGDDDRPRGHVRTAQHSKIVKSVKAVALAAAVLVFVSTGVGWGAMLYIDSKIVEVDALGSNSAAVHQAEKQLGDENFLIVGSDTRAGARPEDGVGDSEAEPGARSDVLMLAHIPADRKRMVVVSVPRDLLIERPDCERWDPSNGEYTGEQLARESDVKANEPYAVGGPQCVAKFMTELTGLEINHFISVDFNGFKGMVDAVGAVTVCVPKPMVDEQLGTIFDKAGKYDIGGTKALDYVRARKVSGEVLGDYDRVTRQQQFLSALLRKAMSSEILLNPGKLNGFLNAFASATVGDNIGVNDMLTLAQSLRSLEAGRVSFVTVPHDTEEGETLSHEDNVEVLRVEDTKALFQAIIDGTPLPKEKADTSAPADQAQQQAPAPGPRQGKVVDPRGLKIQVRNGDEDADGAAGQATGELEDLGYQVVFSGNGEAVDKTIIKYSAGGEDIAETLKASVPGATLVVDPSMGGAVELLIGPGWDGVVQAPQGAPAGDPGKAAPPEDLSVVNAAVDPCAG</sequence>
<evidence type="ECO:0000259" key="3">
    <source>
        <dbReference type="Pfam" id="PF03816"/>
    </source>
</evidence>
<dbReference type="RefSeq" id="WP_380643225.1">
    <property type="nucleotide sequence ID" value="NZ_JBHSQO010000072.1"/>
</dbReference>
<name>A0ABW1PGY5_9PSEU</name>
<feature type="compositionally biased region" description="Low complexity" evidence="2">
    <location>
        <begin position="584"/>
        <end position="593"/>
    </location>
</feature>
<feature type="domain" description="LytR/CpsA/Psr regulator C-terminal" evidence="4">
    <location>
        <begin position="1170"/>
        <end position="1253"/>
    </location>
</feature>
<feature type="region of interest" description="Disordered" evidence="2">
    <location>
        <begin position="1135"/>
        <end position="1165"/>
    </location>
</feature>
<feature type="domain" description="Cell envelope-related transcriptional attenuator" evidence="3">
    <location>
        <begin position="882"/>
        <end position="1046"/>
    </location>
</feature>
<feature type="compositionally biased region" description="Basic and acidic residues" evidence="2">
    <location>
        <begin position="530"/>
        <end position="542"/>
    </location>
</feature>
<dbReference type="Proteomes" id="UP001596220">
    <property type="component" value="Unassembled WGS sequence"/>
</dbReference>
<dbReference type="EMBL" id="JBHSQO010000072">
    <property type="protein sequence ID" value="MFC6094710.1"/>
    <property type="molecule type" value="Genomic_DNA"/>
</dbReference>
<reference evidence="6" key="1">
    <citation type="journal article" date="2019" name="Int. J. Syst. Evol. Microbiol.">
        <title>The Global Catalogue of Microorganisms (GCM) 10K type strain sequencing project: providing services to taxonomists for standard genome sequencing and annotation.</title>
        <authorList>
            <consortium name="The Broad Institute Genomics Platform"/>
            <consortium name="The Broad Institute Genome Sequencing Center for Infectious Disease"/>
            <person name="Wu L."/>
            <person name="Ma J."/>
        </authorList>
    </citation>
    <scope>NUCLEOTIDE SEQUENCE [LARGE SCALE GENOMIC DNA]</scope>
    <source>
        <strain evidence="6">CGMCC 4.7246</strain>
    </source>
</reference>
<feature type="compositionally biased region" description="Basic and acidic residues" evidence="2">
    <location>
        <begin position="75"/>
        <end position="86"/>
    </location>
</feature>
<feature type="compositionally biased region" description="Basic and acidic residues" evidence="2">
    <location>
        <begin position="414"/>
        <end position="425"/>
    </location>
</feature>
<dbReference type="InterPro" id="IPR004474">
    <property type="entry name" value="LytR_CpsA_psr"/>
</dbReference>
<keyword evidence="6" id="KW-1185">Reference proteome</keyword>
<feature type="compositionally biased region" description="Basic and acidic residues" evidence="2">
    <location>
        <begin position="142"/>
        <end position="158"/>
    </location>
</feature>
<dbReference type="InterPro" id="IPR027381">
    <property type="entry name" value="LytR/CpsA/Psr_C"/>
</dbReference>
<feature type="compositionally biased region" description="Basic and acidic residues" evidence="2">
    <location>
        <begin position="433"/>
        <end position="455"/>
    </location>
</feature>
<feature type="compositionally biased region" description="Basic and acidic residues" evidence="2">
    <location>
        <begin position="739"/>
        <end position="749"/>
    </location>
</feature>